<protein>
    <recommendedName>
        <fullName evidence="1">Tyrosine specific protein phosphatases domain-containing protein</fullName>
    </recommendedName>
</protein>
<evidence type="ECO:0000313" key="3">
    <source>
        <dbReference type="EMBL" id="KAG8461660.1"/>
    </source>
</evidence>
<dbReference type="OrthoDB" id="5632at2759"/>
<sequence length="349" mass="37939">MTSAEVPMIVRLPGSRTLTAMLLERPLDPTTWTSLTRQAGGGTRQRGRAAVEALMLGLPPEDAHKEVYVQHRMDELGRHEYLDLSALARQLREGRAPALAVVGEDAVKPKMADGMALVFTAQPVQGMVMPTALPPRSAEDAWLCPPMSLHANYSICEQLTLGRTQRVMLADEATLSRGGPSMPPIFNHISLVVNCHQDASAARPGKYRLGTAAPSVLFEPVHKLYGAQPPAVVHALRAIVEQMWAALQRGSVVVHCLAGLHRAPAVVACFYLYRHHVLGHESLPAEISEIYDVIRTIRPSVAPLGYIELIRVFERAVRAEREHTRQSRADAAAGSMHALPPVAAASVAM</sequence>
<proteinExistence type="predicted"/>
<dbReference type="EMBL" id="JAGTXO010000024">
    <property type="protein sequence ID" value="KAG8461660.1"/>
    <property type="molecule type" value="Genomic_DNA"/>
</dbReference>
<dbReference type="AlphaFoldDB" id="A0A7R9UXY9"/>
<gene>
    <name evidence="3" type="ORF">KFE25_001278</name>
    <name evidence="2" type="ORF">PLUT1463_LOCUS13404</name>
</gene>
<name>A0A7R9UXY9_DIALT</name>
<evidence type="ECO:0000313" key="4">
    <source>
        <dbReference type="Proteomes" id="UP000751190"/>
    </source>
</evidence>
<dbReference type="EMBL" id="HBEB01020631">
    <property type="protein sequence ID" value="CAD8279087.1"/>
    <property type="molecule type" value="Transcribed_RNA"/>
</dbReference>
<dbReference type="InterPro" id="IPR000387">
    <property type="entry name" value="Tyr_Pase_dom"/>
</dbReference>
<reference evidence="2" key="1">
    <citation type="submission" date="2021-01" db="EMBL/GenBank/DDBJ databases">
        <authorList>
            <person name="Corre E."/>
            <person name="Pelletier E."/>
            <person name="Niang G."/>
            <person name="Scheremetjew M."/>
            <person name="Finn R."/>
            <person name="Kale V."/>
            <person name="Holt S."/>
            <person name="Cochrane G."/>
            <person name="Meng A."/>
            <person name="Brown T."/>
            <person name="Cohen L."/>
        </authorList>
    </citation>
    <scope>NUCLEOTIDE SEQUENCE</scope>
    <source>
        <strain evidence="2">RCC1537</strain>
    </source>
</reference>
<dbReference type="SUPFAM" id="SSF52799">
    <property type="entry name" value="(Phosphotyrosine protein) phosphatases II"/>
    <property type="match status" value="1"/>
</dbReference>
<keyword evidence="4" id="KW-1185">Reference proteome</keyword>
<feature type="domain" description="Tyrosine specific protein phosphatases" evidence="1">
    <location>
        <begin position="230"/>
        <end position="301"/>
    </location>
</feature>
<dbReference type="PROSITE" id="PS50056">
    <property type="entry name" value="TYR_PHOSPHATASE_2"/>
    <property type="match status" value="1"/>
</dbReference>
<dbReference type="Gene3D" id="3.90.190.10">
    <property type="entry name" value="Protein tyrosine phosphatase superfamily"/>
    <property type="match status" value="1"/>
</dbReference>
<accession>A0A7R9UXY9</accession>
<dbReference type="InterPro" id="IPR029021">
    <property type="entry name" value="Prot-tyrosine_phosphatase-like"/>
</dbReference>
<reference evidence="3" key="2">
    <citation type="submission" date="2021-05" db="EMBL/GenBank/DDBJ databases">
        <title>The genome of the haptophyte Pavlova lutheri (Diacronema luteri, Pavlovales) - a model for lipid biosynthesis in eukaryotic algae.</title>
        <authorList>
            <person name="Hulatt C.J."/>
            <person name="Posewitz M.C."/>
        </authorList>
    </citation>
    <scope>NUCLEOTIDE SEQUENCE</scope>
    <source>
        <strain evidence="3">NIVA-4/92</strain>
    </source>
</reference>
<dbReference type="Proteomes" id="UP000751190">
    <property type="component" value="Unassembled WGS sequence"/>
</dbReference>
<evidence type="ECO:0000313" key="2">
    <source>
        <dbReference type="EMBL" id="CAD8279087.1"/>
    </source>
</evidence>
<evidence type="ECO:0000259" key="1">
    <source>
        <dbReference type="PROSITE" id="PS50056"/>
    </source>
</evidence>
<organism evidence="2">
    <name type="scientific">Diacronema lutheri</name>
    <name type="common">Unicellular marine alga</name>
    <name type="synonym">Monochrysis lutheri</name>
    <dbReference type="NCBI Taxonomy" id="2081491"/>
    <lineage>
        <taxon>Eukaryota</taxon>
        <taxon>Haptista</taxon>
        <taxon>Haptophyta</taxon>
        <taxon>Pavlovophyceae</taxon>
        <taxon>Pavlovales</taxon>
        <taxon>Pavlovaceae</taxon>
        <taxon>Diacronema</taxon>
    </lineage>
</organism>